<gene>
    <name evidence="4" type="ORF">NUTIK01_10340</name>
</gene>
<reference evidence="4 5" key="1">
    <citation type="submission" date="2023-06" db="EMBL/GenBank/DDBJ databases">
        <title>Draft genome sequence of Novosphingobium sp. strain IK01.</title>
        <authorList>
            <person name="Hatamoto M."/>
            <person name="Ikarashi T."/>
            <person name="Yamaguchi T."/>
        </authorList>
    </citation>
    <scope>NUCLEOTIDE SEQUENCE [LARGE SCALE GENOMIC DNA]</scope>
    <source>
        <strain evidence="4 5">IK01</strain>
    </source>
</reference>
<comment type="caution">
    <text evidence="4">The sequence shown here is derived from an EMBL/GenBank/DDBJ whole genome shotgun (WGS) entry which is preliminary data.</text>
</comment>
<keyword evidence="1" id="KW-0858">Xylan degradation</keyword>
<dbReference type="SUPFAM" id="SSF75005">
    <property type="entry name" value="Arabinanase/levansucrase/invertase"/>
    <property type="match status" value="1"/>
</dbReference>
<protein>
    <recommendedName>
        <fullName evidence="3">Glucosamine inositolphosphorylceramide transferase 1 N-terminal domain-containing protein</fullName>
    </recommendedName>
</protein>
<keyword evidence="1" id="KW-0624">Polysaccharide degradation</keyword>
<accession>A0ABQ6P4R9</accession>
<keyword evidence="2" id="KW-0119">Carbohydrate metabolism</keyword>
<dbReference type="InterPro" id="IPR056442">
    <property type="entry name" value="GINT1_N"/>
</dbReference>
<keyword evidence="5" id="KW-1185">Reference proteome</keyword>
<dbReference type="InterPro" id="IPR052176">
    <property type="entry name" value="Glycosyl_Hydrlase_43_Enz"/>
</dbReference>
<feature type="domain" description="Glucosamine inositolphosphorylceramide transferase 1 N-terminal" evidence="3">
    <location>
        <begin position="30"/>
        <end position="225"/>
    </location>
</feature>
<dbReference type="Proteomes" id="UP001187221">
    <property type="component" value="Unassembled WGS sequence"/>
</dbReference>
<proteinExistence type="predicted"/>
<evidence type="ECO:0000256" key="2">
    <source>
        <dbReference type="ARBA" id="ARBA00023277"/>
    </source>
</evidence>
<evidence type="ECO:0000259" key="3">
    <source>
        <dbReference type="Pfam" id="PF24793"/>
    </source>
</evidence>
<sequence>MVVGASVDTIIRRGSLDGLPCHWLPAAPALQFSADPFGIWRNGLLHVFVETFDYRSAHGAIAVHVLDASLRVLETREVLREPWHVSYPLLVEHDGATWMIPETSASGGQWLYRARAFPFEWERVGRIDLPALDATPQWIGDRWWMFYSPAGTPRERLTHLHAAWAPDLTGPWTPHRANPLRIDPRGVRPAGPVVHIDGQIVLPVQDCTHSYGCAIRLLSIERIDETGLVASERGLLRPPAAAAPFLDGLHTLSGAGPVTLIDVKQRLFSAPALFMRPRRELARILARMSPNRLK</sequence>
<dbReference type="InterPro" id="IPR023296">
    <property type="entry name" value="Glyco_hydro_beta-prop_sf"/>
</dbReference>
<dbReference type="EMBL" id="BTFW01000001">
    <property type="protein sequence ID" value="GMM60257.1"/>
    <property type="molecule type" value="Genomic_DNA"/>
</dbReference>
<evidence type="ECO:0000313" key="4">
    <source>
        <dbReference type="EMBL" id="GMM60257.1"/>
    </source>
</evidence>
<dbReference type="RefSeq" id="WP_317974065.1">
    <property type="nucleotide sequence ID" value="NZ_BTFW01000001.1"/>
</dbReference>
<dbReference type="Gene3D" id="2.115.10.20">
    <property type="entry name" value="Glycosyl hydrolase domain, family 43"/>
    <property type="match status" value="1"/>
</dbReference>
<evidence type="ECO:0000313" key="5">
    <source>
        <dbReference type="Proteomes" id="UP001187221"/>
    </source>
</evidence>
<dbReference type="Pfam" id="PF24793">
    <property type="entry name" value="GINT1_N"/>
    <property type="match status" value="1"/>
</dbReference>
<evidence type="ECO:0000256" key="1">
    <source>
        <dbReference type="ARBA" id="ARBA00022651"/>
    </source>
</evidence>
<name>A0ABQ6P4R9_9SPHN</name>
<organism evidence="4 5">
    <name type="scientific">Novosphingobium pituita</name>
    <dbReference type="NCBI Taxonomy" id="3056842"/>
    <lineage>
        <taxon>Bacteria</taxon>
        <taxon>Pseudomonadati</taxon>
        <taxon>Pseudomonadota</taxon>
        <taxon>Alphaproteobacteria</taxon>
        <taxon>Sphingomonadales</taxon>
        <taxon>Sphingomonadaceae</taxon>
        <taxon>Novosphingobium</taxon>
    </lineage>
</organism>
<dbReference type="PANTHER" id="PTHR43772:SF2">
    <property type="entry name" value="PUTATIVE (AFU_ORTHOLOGUE AFUA_2G04480)-RELATED"/>
    <property type="match status" value="1"/>
</dbReference>
<dbReference type="PANTHER" id="PTHR43772">
    <property type="entry name" value="ENDO-1,4-BETA-XYLANASE"/>
    <property type="match status" value="1"/>
</dbReference>